<reference evidence="4" key="1">
    <citation type="submission" date="2020-01" db="EMBL/GenBank/DDBJ databases">
        <authorList>
            <person name="Meier V. D."/>
            <person name="Meier V D."/>
        </authorList>
    </citation>
    <scope>NUCLEOTIDE SEQUENCE</scope>
    <source>
        <strain evidence="4">HLG_WM_MAG_02</strain>
    </source>
</reference>
<evidence type="ECO:0000259" key="3">
    <source>
        <dbReference type="Pfam" id="PF13505"/>
    </source>
</evidence>
<dbReference type="EMBL" id="CACVAZ010000117">
    <property type="protein sequence ID" value="CAA6818144.1"/>
    <property type="molecule type" value="Genomic_DNA"/>
</dbReference>
<dbReference type="SUPFAM" id="SSF56925">
    <property type="entry name" value="OMPA-like"/>
    <property type="match status" value="1"/>
</dbReference>
<gene>
    <name evidence="4" type="ORF">HELGO_WM5352</name>
</gene>
<evidence type="ECO:0000256" key="1">
    <source>
        <dbReference type="ARBA" id="ARBA00022729"/>
    </source>
</evidence>
<keyword evidence="1 2" id="KW-0732">Signal</keyword>
<protein>
    <recommendedName>
        <fullName evidence="3">Outer membrane protein beta-barrel domain-containing protein</fullName>
    </recommendedName>
</protein>
<dbReference type="InterPro" id="IPR011250">
    <property type="entry name" value="OMP/PagP_B-barrel"/>
</dbReference>
<organism evidence="4">
    <name type="scientific">uncultured Sulfurovum sp</name>
    <dbReference type="NCBI Taxonomy" id="269237"/>
    <lineage>
        <taxon>Bacteria</taxon>
        <taxon>Pseudomonadati</taxon>
        <taxon>Campylobacterota</taxon>
        <taxon>Epsilonproteobacteria</taxon>
        <taxon>Campylobacterales</taxon>
        <taxon>Sulfurovaceae</taxon>
        <taxon>Sulfurovum</taxon>
        <taxon>environmental samples</taxon>
    </lineage>
</organism>
<feature type="domain" description="Outer membrane protein beta-barrel" evidence="3">
    <location>
        <begin position="11"/>
        <end position="150"/>
    </location>
</feature>
<sequence>MKTINKLYISLILLSISLSAADKSYSFLGIQAGTSYIEGDFAPTVGLKYGIQTRKYRTSFNYNYGENSNAKYQTLIAQIDTGVLTNTFKDSAFKPYAGFSFGAMQEKNKLSSLTDKGYLYGINTGLAYIYNDALDFDLGYRYLQTSKLKNVSSLNDLTLSMHYFY</sequence>
<evidence type="ECO:0000256" key="2">
    <source>
        <dbReference type="SAM" id="SignalP"/>
    </source>
</evidence>
<dbReference type="AlphaFoldDB" id="A0A6S6TFM6"/>
<feature type="signal peptide" evidence="2">
    <location>
        <begin position="1"/>
        <end position="20"/>
    </location>
</feature>
<feature type="chain" id="PRO_5028110284" description="Outer membrane protein beta-barrel domain-containing protein" evidence="2">
    <location>
        <begin position="21"/>
        <end position="165"/>
    </location>
</feature>
<proteinExistence type="predicted"/>
<evidence type="ECO:0000313" key="4">
    <source>
        <dbReference type="EMBL" id="CAA6818144.1"/>
    </source>
</evidence>
<dbReference type="Pfam" id="PF13505">
    <property type="entry name" value="OMP_b-brl"/>
    <property type="match status" value="1"/>
</dbReference>
<accession>A0A6S6TFM6</accession>
<dbReference type="Gene3D" id="2.40.160.20">
    <property type="match status" value="1"/>
</dbReference>
<name>A0A6S6TFM6_9BACT</name>
<dbReference type="InterPro" id="IPR027385">
    <property type="entry name" value="Beta-barrel_OMP"/>
</dbReference>